<proteinExistence type="predicted"/>
<protein>
    <recommendedName>
        <fullName evidence="4">Protein kinase domain-containing protein</fullName>
    </recommendedName>
</protein>
<keyword evidence="1" id="KW-0547">Nucleotide-binding</keyword>
<organism evidence="5 6">
    <name type="scientific">Chlamydomonas eustigma</name>
    <dbReference type="NCBI Taxonomy" id="1157962"/>
    <lineage>
        <taxon>Eukaryota</taxon>
        <taxon>Viridiplantae</taxon>
        <taxon>Chlorophyta</taxon>
        <taxon>core chlorophytes</taxon>
        <taxon>Chlorophyceae</taxon>
        <taxon>CS clade</taxon>
        <taxon>Chlamydomonadales</taxon>
        <taxon>Chlamydomonadaceae</taxon>
        <taxon>Chlamydomonas</taxon>
    </lineage>
</organism>
<dbReference type="PROSITE" id="PS50011">
    <property type="entry name" value="PROTEIN_KINASE_DOM"/>
    <property type="match status" value="1"/>
</dbReference>
<dbReference type="Proteomes" id="UP000232323">
    <property type="component" value="Unassembled WGS sequence"/>
</dbReference>
<evidence type="ECO:0000256" key="3">
    <source>
        <dbReference type="SAM" id="MobiDB-lite"/>
    </source>
</evidence>
<reference evidence="5 6" key="1">
    <citation type="submission" date="2017-08" db="EMBL/GenBank/DDBJ databases">
        <title>Acidophilic green algal genome provides insights into adaptation to an acidic environment.</title>
        <authorList>
            <person name="Hirooka S."/>
            <person name="Hirose Y."/>
            <person name="Kanesaki Y."/>
            <person name="Higuchi S."/>
            <person name="Fujiwara T."/>
            <person name="Onuma R."/>
            <person name="Era A."/>
            <person name="Ohbayashi R."/>
            <person name="Uzuka A."/>
            <person name="Nozaki H."/>
            <person name="Yoshikawa H."/>
            <person name="Miyagishima S.Y."/>
        </authorList>
    </citation>
    <scope>NUCLEOTIDE SEQUENCE [LARGE SCALE GENOMIC DNA]</scope>
    <source>
        <strain evidence="5 6">NIES-2499</strain>
    </source>
</reference>
<dbReference type="GO" id="GO:0004672">
    <property type="term" value="F:protein kinase activity"/>
    <property type="evidence" value="ECO:0007669"/>
    <property type="project" value="InterPro"/>
</dbReference>
<feature type="domain" description="Protein kinase" evidence="4">
    <location>
        <begin position="1"/>
        <end position="146"/>
    </location>
</feature>
<dbReference type="EMBL" id="BEGY01000039">
    <property type="protein sequence ID" value="GAX79094.1"/>
    <property type="molecule type" value="Genomic_DNA"/>
</dbReference>
<dbReference type="SUPFAM" id="SSF56112">
    <property type="entry name" value="Protein kinase-like (PK-like)"/>
    <property type="match status" value="1"/>
</dbReference>
<dbReference type="GO" id="GO:0005524">
    <property type="term" value="F:ATP binding"/>
    <property type="evidence" value="ECO:0007669"/>
    <property type="project" value="UniProtKB-KW"/>
</dbReference>
<evidence type="ECO:0000256" key="1">
    <source>
        <dbReference type="ARBA" id="ARBA00022741"/>
    </source>
</evidence>
<name>A0A250X7N1_9CHLO</name>
<keyword evidence="2" id="KW-0067">ATP-binding</keyword>
<keyword evidence="6" id="KW-1185">Reference proteome</keyword>
<dbReference type="AlphaFoldDB" id="A0A250X7N1"/>
<comment type="caution">
    <text evidence="5">The sequence shown here is derived from an EMBL/GenBank/DDBJ whole genome shotgun (WGS) entry which is preliminary data.</text>
</comment>
<evidence type="ECO:0000259" key="4">
    <source>
        <dbReference type="PROSITE" id="PS50011"/>
    </source>
</evidence>
<dbReference type="STRING" id="1157962.A0A250X7N1"/>
<dbReference type="PANTHER" id="PTHR24418">
    <property type="entry name" value="TYROSINE-PROTEIN KINASE"/>
    <property type="match status" value="1"/>
</dbReference>
<dbReference type="InterPro" id="IPR000719">
    <property type="entry name" value="Prot_kinase_dom"/>
</dbReference>
<dbReference type="Gene3D" id="1.10.510.10">
    <property type="entry name" value="Transferase(Phosphotransferase) domain 1"/>
    <property type="match status" value="1"/>
</dbReference>
<dbReference type="OrthoDB" id="4062651at2759"/>
<accession>A0A250X7N1</accession>
<sequence length="146" mass="16231">MLDAAHALHRLGNHPNLVQFYRWATSPEGHECLVMEYVHTGSLRKAFENPGLSFTARSKLAVCEQICSAMCELSQEKVMHGGLSANNVLIVSMEPVHIKVANHGLLRLRKEEVKPNEGPSTISPCTSDREHWKAPEVMADNGSEWS</sequence>
<gene>
    <name evidence="5" type="ORF">CEUSTIGMA_g6534.t1</name>
</gene>
<dbReference type="InterPro" id="IPR001245">
    <property type="entry name" value="Ser-Thr/Tyr_kinase_cat_dom"/>
</dbReference>
<evidence type="ECO:0000256" key="2">
    <source>
        <dbReference type="ARBA" id="ARBA00022840"/>
    </source>
</evidence>
<dbReference type="Pfam" id="PF07714">
    <property type="entry name" value="PK_Tyr_Ser-Thr"/>
    <property type="match status" value="1"/>
</dbReference>
<feature type="region of interest" description="Disordered" evidence="3">
    <location>
        <begin position="112"/>
        <end position="146"/>
    </location>
</feature>
<evidence type="ECO:0000313" key="6">
    <source>
        <dbReference type="Proteomes" id="UP000232323"/>
    </source>
</evidence>
<evidence type="ECO:0000313" key="5">
    <source>
        <dbReference type="EMBL" id="GAX79094.1"/>
    </source>
</evidence>
<dbReference type="InterPro" id="IPR050198">
    <property type="entry name" value="Non-receptor_tyrosine_kinases"/>
</dbReference>
<dbReference type="InterPro" id="IPR011009">
    <property type="entry name" value="Kinase-like_dom_sf"/>
</dbReference>